<organism evidence="2 3">
    <name type="scientific">Gemmatirosa kalamazoonensis</name>
    <dbReference type="NCBI Taxonomy" id="861299"/>
    <lineage>
        <taxon>Bacteria</taxon>
        <taxon>Pseudomonadati</taxon>
        <taxon>Gemmatimonadota</taxon>
        <taxon>Gemmatimonadia</taxon>
        <taxon>Gemmatimonadales</taxon>
        <taxon>Gemmatimonadaceae</taxon>
        <taxon>Gemmatirosa</taxon>
    </lineage>
</organism>
<dbReference type="RefSeq" id="WP_025413565.1">
    <property type="nucleotide sequence ID" value="NZ_CP007129.1"/>
</dbReference>
<evidence type="ECO:0000313" key="1">
    <source>
        <dbReference type="EMBL" id="AHG92145.1"/>
    </source>
</evidence>
<dbReference type="HOGENOM" id="CLU_2329718_0_0_0"/>
<dbReference type="KEGG" id="gba:J421_4610"/>
<dbReference type="KEGG" id="gba:J421_4677"/>
<geneLocation type="plasmid" evidence="2 3">
    <name>1</name>
</geneLocation>
<keyword evidence="2" id="KW-0614">Plasmid</keyword>
<accession>W0RP05</accession>
<dbReference type="EMBL" id="CP007129">
    <property type="protein sequence ID" value="AHG92145.1"/>
    <property type="molecule type" value="Genomic_DNA"/>
</dbReference>
<proteinExistence type="predicted"/>
<protein>
    <submittedName>
        <fullName evidence="2">Uncharacterized protein</fullName>
    </submittedName>
</protein>
<evidence type="ECO:0000313" key="3">
    <source>
        <dbReference type="Proteomes" id="UP000019151"/>
    </source>
</evidence>
<evidence type="ECO:0000313" key="2">
    <source>
        <dbReference type="EMBL" id="AHG92212.1"/>
    </source>
</evidence>
<reference evidence="2 3" key="2">
    <citation type="journal article" date="2014" name="Genome Announc.">
        <title>Genome Sequence and Methylome of Soil Bacterium Gemmatirosa kalamazoonensis KBS708T, a Member of the Rarely Cultivated Gemmatimonadetes Phylum.</title>
        <authorList>
            <person name="Debruyn J.M."/>
            <person name="Radosevich M."/>
            <person name="Wommack K.E."/>
            <person name="Polson S.W."/>
            <person name="Hauser L.J."/>
            <person name="Fawaz M.N."/>
            <person name="Korlach J."/>
            <person name="Tsai Y.C."/>
        </authorList>
    </citation>
    <scope>NUCLEOTIDE SEQUENCE [LARGE SCALE GENOMIC DNA]</scope>
    <source>
        <strain evidence="2 3">KBS708</strain>
        <plasmid evidence="2">1</plasmid>
        <plasmid evidence="3">Plasmid 1</plasmid>
    </source>
</reference>
<dbReference type="InParanoid" id="W0RP05"/>
<dbReference type="EMBL" id="CP007129">
    <property type="protein sequence ID" value="AHG92212.1"/>
    <property type="molecule type" value="Genomic_DNA"/>
</dbReference>
<reference evidence="2" key="1">
    <citation type="submission" date="2013-12" db="EMBL/GenBank/DDBJ databases">
        <authorList>
            <person name="DeBruyn J.M."/>
            <person name="Radosevich M."/>
            <person name="Wommack K.Eric."/>
            <person name="Polson S."/>
            <person name="Hauser L.J."/>
            <person name="Fawaz M.N."/>
            <person name="Korlach J."/>
            <person name="Tsai Y.-C."/>
        </authorList>
    </citation>
    <scope>NUCLEOTIDE SEQUENCE</scope>
    <source>
        <strain evidence="2">KBS708</strain>
        <plasmid evidence="2">1</plasmid>
    </source>
</reference>
<dbReference type="Proteomes" id="UP000019151">
    <property type="component" value="Plasmid 1"/>
</dbReference>
<dbReference type="AlphaFoldDB" id="W0RP05"/>
<keyword evidence="3" id="KW-1185">Reference proteome</keyword>
<sequence>MTDSPATIISGTDNNAQANTWAGSNVQQGDQAGGTQVEPIVGFFVYETLPPQLRAVGRVYFENAQLIVNTLPRTAERTVALRKLLESRDSAFRALQQR</sequence>
<name>W0RP05_9BACT</name>
<gene>
    <name evidence="1" type="ORF">J421_4610</name>
    <name evidence="2" type="ORF">J421_4677</name>
</gene>